<dbReference type="EMBL" id="JACHXN010000009">
    <property type="protein sequence ID" value="MBB3146803.1"/>
    <property type="molecule type" value="Genomic_DNA"/>
</dbReference>
<sequence length="42" mass="4487">MDSSVQIEMAKQLIPVVVTAGSAVIQIGKDGLRTRLKAMPPH</sequence>
<comment type="caution">
    <text evidence="1">The sequence shown here is derived from an EMBL/GenBank/DDBJ whole genome shotgun (WGS) entry which is preliminary data.</text>
</comment>
<dbReference type="Proteomes" id="UP000554520">
    <property type="component" value="Unassembled WGS sequence"/>
</dbReference>
<evidence type="ECO:0000313" key="2">
    <source>
        <dbReference type="Proteomes" id="UP000554520"/>
    </source>
</evidence>
<reference evidence="1 2" key="1">
    <citation type="submission" date="2020-08" db="EMBL/GenBank/DDBJ databases">
        <title>Genomic Encyclopedia of Type Strains, Phase III (KMG-III): the genomes of soil and plant-associated and newly described type strains.</title>
        <authorList>
            <person name="Whitman W."/>
        </authorList>
    </citation>
    <scope>NUCLEOTIDE SEQUENCE [LARGE SCALE GENOMIC DNA]</scope>
    <source>
        <strain evidence="1 2">CECT 7015</strain>
    </source>
</reference>
<evidence type="ECO:0000313" key="1">
    <source>
        <dbReference type="EMBL" id="MBB3146803.1"/>
    </source>
</evidence>
<organism evidence="1 2">
    <name type="scientific">Phyllobacterium trifolii</name>
    <dbReference type="NCBI Taxonomy" id="300193"/>
    <lineage>
        <taxon>Bacteria</taxon>
        <taxon>Pseudomonadati</taxon>
        <taxon>Pseudomonadota</taxon>
        <taxon>Alphaproteobacteria</taxon>
        <taxon>Hyphomicrobiales</taxon>
        <taxon>Phyllobacteriaceae</taxon>
        <taxon>Phyllobacterium</taxon>
    </lineage>
</organism>
<accession>A0A839UAA6</accession>
<protein>
    <submittedName>
        <fullName evidence="1">Uncharacterized protein</fullName>
    </submittedName>
</protein>
<dbReference type="AlphaFoldDB" id="A0A839UAA6"/>
<keyword evidence="2" id="KW-1185">Reference proteome</keyword>
<proteinExistence type="predicted"/>
<gene>
    <name evidence="1" type="ORF">FHS21_003219</name>
</gene>
<name>A0A839UAA6_9HYPH</name>